<evidence type="ECO:0000313" key="3">
    <source>
        <dbReference type="Proteomes" id="UP000789342"/>
    </source>
</evidence>
<dbReference type="Pfam" id="PF00339">
    <property type="entry name" value="Arrestin_N"/>
    <property type="match status" value="1"/>
</dbReference>
<feature type="non-terminal residue" evidence="2">
    <location>
        <position position="347"/>
    </location>
</feature>
<dbReference type="InterPro" id="IPR050357">
    <property type="entry name" value="Arrestin_domain-protein"/>
</dbReference>
<dbReference type="GO" id="GO:0031625">
    <property type="term" value="F:ubiquitin protein ligase binding"/>
    <property type="evidence" value="ECO:0007669"/>
    <property type="project" value="TreeGrafter"/>
</dbReference>
<dbReference type="GO" id="GO:0070086">
    <property type="term" value="P:ubiquitin-dependent endocytosis"/>
    <property type="evidence" value="ECO:0007669"/>
    <property type="project" value="TreeGrafter"/>
</dbReference>
<dbReference type="InterPro" id="IPR014756">
    <property type="entry name" value="Ig_E-set"/>
</dbReference>
<sequence>KATNIRKIEMKFIGKAKTFWVAGLGSEQQAYTEKRETINHQIHFLSSPAVEDSSQHGKFEFKNLTKFKDRSATNTFSAGSHVYPFEIFIPGDLPETVKAEHGSVKYKLIAEVSRSMLRSKLVKKCDIKVIRISPDYEVSEGIALSKDYDSTFNYEVSIPQSAYPLGQTIPIEVKIIPLVKNLKVHGMLVELLEESIYTANGLQAGVTKVVSTLNVDNLNHSQDQDDDDMVNISYHENLSFSVPNEINCSMNTPLINISHVLKFCFIVTLPHNSGQDSRTRLFVRCPITIVSCTEVGRFFDLPNYEEKYCSCGPEYQRVARLVLGETATEGYDCSGRAGNIESGTTVT</sequence>
<dbReference type="Gene3D" id="2.60.40.640">
    <property type="match status" value="2"/>
</dbReference>
<dbReference type="OrthoDB" id="2333384at2759"/>
<feature type="domain" description="Arrestin C-terminal-like" evidence="1">
    <location>
        <begin position="148"/>
        <end position="294"/>
    </location>
</feature>
<dbReference type="AlphaFoldDB" id="A0A9N9N890"/>
<dbReference type="InterPro" id="IPR014752">
    <property type="entry name" value="Arrestin-like_C"/>
</dbReference>
<reference evidence="2" key="1">
    <citation type="submission" date="2021-06" db="EMBL/GenBank/DDBJ databases">
        <authorList>
            <person name="Kallberg Y."/>
            <person name="Tangrot J."/>
            <person name="Rosling A."/>
        </authorList>
    </citation>
    <scope>NUCLEOTIDE SEQUENCE</scope>
    <source>
        <strain evidence="2">CL551</strain>
    </source>
</reference>
<dbReference type="PANTHER" id="PTHR11188">
    <property type="entry name" value="ARRESTIN DOMAIN CONTAINING PROTEIN"/>
    <property type="match status" value="1"/>
</dbReference>
<dbReference type="InterPro" id="IPR011021">
    <property type="entry name" value="Arrestin-like_N"/>
</dbReference>
<organism evidence="2 3">
    <name type="scientific">Acaulospora morrowiae</name>
    <dbReference type="NCBI Taxonomy" id="94023"/>
    <lineage>
        <taxon>Eukaryota</taxon>
        <taxon>Fungi</taxon>
        <taxon>Fungi incertae sedis</taxon>
        <taxon>Mucoromycota</taxon>
        <taxon>Glomeromycotina</taxon>
        <taxon>Glomeromycetes</taxon>
        <taxon>Diversisporales</taxon>
        <taxon>Acaulosporaceae</taxon>
        <taxon>Acaulospora</taxon>
    </lineage>
</organism>
<dbReference type="InterPro" id="IPR011022">
    <property type="entry name" value="Arrestin_C-like"/>
</dbReference>
<dbReference type="SUPFAM" id="SSF81296">
    <property type="entry name" value="E set domains"/>
    <property type="match status" value="2"/>
</dbReference>
<keyword evidence="3" id="KW-1185">Reference proteome</keyword>
<dbReference type="SMART" id="SM01017">
    <property type="entry name" value="Arrestin_C"/>
    <property type="match status" value="1"/>
</dbReference>
<comment type="caution">
    <text evidence="2">The sequence shown here is derived from an EMBL/GenBank/DDBJ whole genome shotgun (WGS) entry which is preliminary data.</text>
</comment>
<evidence type="ECO:0000313" key="2">
    <source>
        <dbReference type="EMBL" id="CAG8710242.1"/>
    </source>
</evidence>
<evidence type="ECO:0000259" key="1">
    <source>
        <dbReference type="SMART" id="SM01017"/>
    </source>
</evidence>
<protein>
    <submittedName>
        <fullName evidence="2">1606_t:CDS:1</fullName>
    </submittedName>
</protein>
<name>A0A9N9N890_9GLOM</name>
<dbReference type="Pfam" id="PF02752">
    <property type="entry name" value="Arrestin_C"/>
    <property type="match status" value="1"/>
</dbReference>
<dbReference type="PANTHER" id="PTHR11188:SF17">
    <property type="entry name" value="FI21816P1"/>
    <property type="match status" value="1"/>
</dbReference>
<dbReference type="GO" id="GO:0005829">
    <property type="term" value="C:cytosol"/>
    <property type="evidence" value="ECO:0007669"/>
    <property type="project" value="TreeGrafter"/>
</dbReference>
<dbReference type="GO" id="GO:0030674">
    <property type="term" value="F:protein-macromolecule adaptor activity"/>
    <property type="evidence" value="ECO:0007669"/>
    <property type="project" value="TreeGrafter"/>
</dbReference>
<accession>A0A9N9N890</accession>
<proteinExistence type="predicted"/>
<dbReference type="Proteomes" id="UP000789342">
    <property type="component" value="Unassembled WGS sequence"/>
</dbReference>
<dbReference type="GO" id="GO:0005886">
    <property type="term" value="C:plasma membrane"/>
    <property type="evidence" value="ECO:0007669"/>
    <property type="project" value="TreeGrafter"/>
</dbReference>
<gene>
    <name evidence="2" type="ORF">AMORRO_LOCUS12642</name>
</gene>
<dbReference type="EMBL" id="CAJVPV010019200">
    <property type="protein sequence ID" value="CAG8710242.1"/>
    <property type="molecule type" value="Genomic_DNA"/>
</dbReference>
<feature type="non-terminal residue" evidence="2">
    <location>
        <position position="1"/>
    </location>
</feature>